<dbReference type="InterPro" id="IPR047653">
    <property type="entry name" value="Tn3-like_transpos"/>
</dbReference>
<dbReference type="InterPro" id="IPR025296">
    <property type="entry name" value="DUF4158"/>
</dbReference>
<feature type="domain" description="Tn3 transposase DDE" evidence="5">
    <location>
        <begin position="564"/>
        <end position="895"/>
    </location>
</feature>
<feature type="domain" description="DUF4158" evidence="6">
    <location>
        <begin position="13"/>
        <end position="169"/>
    </location>
</feature>
<sequence>MQGWHTTFLGMRGLPRDISDFEMKAFFTFDGAERDAINARRGDSHKLGLALHIGFLRMSGRLLGAFRVIPVALWRHLGNELGIAAPEVASLRAMYERGRTLFDHQQVACTVLGFQWMSEHQRRSLVRELRDEVARCADRDQLLVRARQWLYKNKLVIVHERAIRTLIAAALAQLEVETGTAIAASVDPATLDRWRASVSELRPDGQTQQSWLWAAPAKHSTRQISEVLERIDLLYTLDVHKHLADIPDLILRRYARRLVSRPPSAGAKIKEPARTVEVACFLRYCLFTTTDQLILMVQRRIADLWRQAAADVPATVNWAAMYKTLLGELVALSAQGAVPDAELRARLEALITETQKRKPPSRASLVREGLIDGIRPVRSLLVAIAKLPWQATGEHPAIEYLAKLQALYLKGSRKLPVEVVAPSLGMIWQVSISSPDRERAFQALEVATLFALRRAVRNGSVWIEHSLSFRGRARLFFTDERWQAESKKHYARLSLPSKAATFLKPLLARVTAGVDAVAAAARSGVLRVDDELHLSPLPAEDEDPEVTKLRAALDHRIGEVQLPEVILAVDAQVRFSWIMLGREPRSTDELLMVYAGIMAHGTSLTAVECARMIPQLSATSIRQAMRWARDERRLSQACQAVLEFMQRHPIAATWGRSDLASSDMMSMETTKRVWQARLDPRRNTPSIGIYSHVKDRWGIFHAQPFVLNERQAGVAIEGVIRQEKLETSQLAVDTHGYTDFAMSHARLLGFDLCPRLKELKQRHLFVPRGTKVPAEIAAVCEANVDVALIEKHWDSLVHLAASVMSGHASAVAALARFGSAAQGDPIYEAGVQLGRLLRTAFLADYFVKDAFRNELRRVLNRGEAVNALKRAIYTGRISPAQAKRVDEMQAVADALADSFVRSLLILRQPKNGHVHDVAAIFGRHVVQHRHEKIGLCIALWRLTQSAAAGCVGRAVVAVQKAPLGLLERLARQGLRLYRLAPLRSDFLHA</sequence>
<gene>
    <name evidence="7" type="ORF">BDD18_4336</name>
</gene>
<evidence type="ECO:0000256" key="2">
    <source>
        <dbReference type="ARBA" id="ARBA00022578"/>
    </source>
</evidence>
<evidence type="ECO:0000313" key="7">
    <source>
        <dbReference type="EMBL" id="TQM98449.1"/>
    </source>
</evidence>
<dbReference type="NCBIfam" id="NF033527">
    <property type="entry name" value="transpos_Tn3"/>
    <property type="match status" value="1"/>
</dbReference>
<keyword evidence="3" id="KW-0238">DNA-binding</keyword>
<dbReference type="EMBL" id="VFPV01000005">
    <property type="protein sequence ID" value="TQM98449.1"/>
    <property type="molecule type" value="Genomic_DNA"/>
</dbReference>
<proteinExistence type="inferred from homology"/>
<dbReference type="GO" id="GO:0006313">
    <property type="term" value="P:DNA transposition"/>
    <property type="evidence" value="ECO:0007669"/>
    <property type="project" value="InterPro"/>
</dbReference>
<comment type="similarity">
    <text evidence="1">Belongs to the transposase 7 family.</text>
</comment>
<dbReference type="GO" id="GO:0003677">
    <property type="term" value="F:DNA binding"/>
    <property type="evidence" value="ECO:0007669"/>
    <property type="project" value="UniProtKB-KW"/>
</dbReference>
<dbReference type="Pfam" id="PF13700">
    <property type="entry name" value="DUF4158"/>
    <property type="match status" value="1"/>
</dbReference>
<accession>A0A543KTT2</accession>
<evidence type="ECO:0000256" key="4">
    <source>
        <dbReference type="ARBA" id="ARBA00023172"/>
    </source>
</evidence>
<dbReference type="AlphaFoldDB" id="A0A543KTT2"/>
<keyword evidence="2" id="KW-0815">Transposition</keyword>
<name>A0A543KTT2_9BURK</name>
<dbReference type="RefSeq" id="WP_338071836.1">
    <property type="nucleotide sequence ID" value="NZ_VFPV01000005.1"/>
</dbReference>
<keyword evidence="4" id="KW-0233">DNA recombination</keyword>
<organism evidence="7 8">
    <name type="scientific">Acidovorax temperans</name>
    <dbReference type="NCBI Taxonomy" id="80878"/>
    <lineage>
        <taxon>Bacteria</taxon>
        <taxon>Pseudomonadati</taxon>
        <taxon>Pseudomonadota</taxon>
        <taxon>Betaproteobacteria</taxon>
        <taxon>Burkholderiales</taxon>
        <taxon>Comamonadaceae</taxon>
        <taxon>Acidovorax</taxon>
    </lineage>
</organism>
<evidence type="ECO:0000313" key="8">
    <source>
        <dbReference type="Proteomes" id="UP000316993"/>
    </source>
</evidence>
<evidence type="ECO:0000256" key="1">
    <source>
        <dbReference type="ARBA" id="ARBA00009402"/>
    </source>
</evidence>
<comment type="caution">
    <text evidence="7">The sequence shown here is derived from an EMBL/GenBank/DDBJ whole genome shotgun (WGS) entry which is preliminary data.</text>
</comment>
<protein>
    <submittedName>
        <fullName evidence="7">TnpA family transposase</fullName>
    </submittedName>
</protein>
<dbReference type="InterPro" id="IPR002513">
    <property type="entry name" value="Tn3_Tnp_DDE_dom"/>
</dbReference>
<dbReference type="GO" id="GO:0004803">
    <property type="term" value="F:transposase activity"/>
    <property type="evidence" value="ECO:0007669"/>
    <property type="project" value="InterPro"/>
</dbReference>
<dbReference type="Pfam" id="PF01526">
    <property type="entry name" value="DDE_Tnp_Tn3"/>
    <property type="match status" value="1"/>
</dbReference>
<reference evidence="7 8" key="1">
    <citation type="submission" date="2019-06" db="EMBL/GenBank/DDBJ databases">
        <title>Genomic Encyclopedia of Archaeal and Bacterial Type Strains, Phase II (KMG-II): from individual species to whole genera.</title>
        <authorList>
            <person name="Goeker M."/>
        </authorList>
    </citation>
    <scope>NUCLEOTIDE SEQUENCE [LARGE SCALE GENOMIC DNA]</scope>
    <source>
        <strain evidence="7 8">DSM 7270</strain>
    </source>
</reference>
<evidence type="ECO:0000259" key="6">
    <source>
        <dbReference type="Pfam" id="PF13700"/>
    </source>
</evidence>
<dbReference type="Proteomes" id="UP000316993">
    <property type="component" value="Unassembled WGS sequence"/>
</dbReference>
<evidence type="ECO:0000259" key="5">
    <source>
        <dbReference type="Pfam" id="PF01526"/>
    </source>
</evidence>
<evidence type="ECO:0000256" key="3">
    <source>
        <dbReference type="ARBA" id="ARBA00023125"/>
    </source>
</evidence>